<feature type="compositionally biased region" description="Basic and acidic residues" evidence="1">
    <location>
        <begin position="67"/>
        <end position="79"/>
    </location>
</feature>
<name>A0A4Y2P931_ARAVE</name>
<evidence type="ECO:0000256" key="1">
    <source>
        <dbReference type="SAM" id="MobiDB-lite"/>
    </source>
</evidence>
<dbReference type="Proteomes" id="UP000499080">
    <property type="component" value="Unassembled WGS sequence"/>
</dbReference>
<proteinExistence type="predicted"/>
<accession>A0A4Y2P931</accession>
<protein>
    <submittedName>
        <fullName evidence="4">Uncharacterized protein</fullName>
    </submittedName>
</protein>
<dbReference type="EMBL" id="BGPR01010720">
    <property type="protein sequence ID" value="GBN47688.1"/>
    <property type="molecule type" value="Genomic_DNA"/>
</dbReference>
<dbReference type="EMBL" id="BGPR01010934">
    <property type="protein sequence ID" value="GBN48784.1"/>
    <property type="molecule type" value="Genomic_DNA"/>
</dbReference>
<sequence>MRETSYYNLGRAVNETFLKQVIHRSSKMKFLEHGKEKPIVKVKNQIIRNCGIQKNLKSNTQSADSTLRPRCEGSGKTEDLPTLAPRVEARNETRNPPAWGKRNLCGSNSVSFNLVSKQTVEHP</sequence>
<evidence type="ECO:0000313" key="3">
    <source>
        <dbReference type="EMBL" id="GBN47793.1"/>
    </source>
</evidence>
<dbReference type="EMBL" id="BGPR01010749">
    <property type="protein sequence ID" value="GBN47801.1"/>
    <property type="molecule type" value="Genomic_DNA"/>
</dbReference>
<evidence type="ECO:0000313" key="6">
    <source>
        <dbReference type="Proteomes" id="UP000499080"/>
    </source>
</evidence>
<comment type="caution">
    <text evidence="4">The sequence shown here is derived from an EMBL/GenBank/DDBJ whole genome shotgun (WGS) entry which is preliminary data.</text>
</comment>
<dbReference type="EMBL" id="BGPR01010746">
    <property type="protein sequence ID" value="GBN47793.1"/>
    <property type="molecule type" value="Genomic_DNA"/>
</dbReference>
<evidence type="ECO:0000313" key="5">
    <source>
        <dbReference type="EMBL" id="GBN48784.1"/>
    </source>
</evidence>
<keyword evidence="6" id="KW-1185">Reference proteome</keyword>
<feature type="region of interest" description="Disordered" evidence="1">
    <location>
        <begin position="57"/>
        <end position="103"/>
    </location>
</feature>
<organism evidence="4 6">
    <name type="scientific">Araneus ventricosus</name>
    <name type="common">Orbweaver spider</name>
    <name type="synonym">Epeira ventricosa</name>
    <dbReference type="NCBI Taxonomy" id="182803"/>
    <lineage>
        <taxon>Eukaryota</taxon>
        <taxon>Metazoa</taxon>
        <taxon>Ecdysozoa</taxon>
        <taxon>Arthropoda</taxon>
        <taxon>Chelicerata</taxon>
        <taxon>Arachnida</taxon>
        <taxon>Araneae</taxon>
        <taxon>Araneomorphae</taxon>
        <taxon>Entelegynae</taxon>
        <taxon>Araneoidea</taxon>
        <taxon>Araneidae</taxon>
        <taxon>Araneus</taxon>
    </lineage>
</organism>
<gene>
    <name evidence="5" type="ORF">AVEN_143005_1</name>
    <name evidence="3" type="ORF">AVEN_254193_1</name>
    <name evidence="2" type="ORF">AVEN_261400_1</name>
    <name evidence="4" type="ORF">AVEN_272752_1</name>
</gene>
<dbReference type="AlphaFoldDB" id="A0A4Y2P931"/>
<reference evidence="4 6" key="1">
    <citation type="journal article" date="2019" name="Sci. Rep.">
        <title>Orb-weaving spider Araneus ventricosus genome elucidates the spidroin gene catalogue.</title>
        <authorList>
            <person name="Kono N."/>
            <person name="Nakamura H."/>
            <person name="Ohtoshi R."/>
            <person name="Moran D.A.P."/>
            <person name="Shinohara A."/>
            <person name="Yoshida Y."/>
            <person name="Fujiwara M."/>
            <person name="Mori M."/>
            <person name="Tomita M."/>
            <person name="Arakawa K."/>
        </authorList>
    </citation>
    <scope>NUCLEOTIDE SEQUENCE [LARGE SCALE GENOMIC DNA]</scope>
</reference>
<evidence type="ECO:0000313" key="2">
    <source>
        <dbReference type="EMBL" id="GBN47688.1"/>
    </source>
</evidence>
<evidence type="ECO:0000313" key="4">
    <source>
        <dbReference type="EMBL" id="GBN47801.1"/>
    </source>
</evidence>